<name>A0A8X6P8A5_NEPPI</name>
<evidence type="ECO:0000313" key="2">
    <source>
        <dbReference type="Proteomes" id="UP000887013"/>
    </source>
</evidence>
<dbReference type="AlphaFoldDB" id="A0A8X6P8A5"/>
<comment type="caution">
    <text evidence="1">The sequence shown here is derived from an EMBL/GenBank/DDBJ whole genome shotgun (WGS) entry which is preliminary data.</text>
</comment>
<sequence length="75" mass="8137">MACDLPTTEQSLKVSVLLQCLNNLRDAGLRSVSDFSQSIPIIVCNLVLDVAPIPMGGNDRLSFPLFDDHLRGQAP</sequence>
<evidence type="ECO:0000313" key="1">
    <source>
        <dbReference type="EMBL" id="GFT51326.1"/>
    </source>
</evidence>
<organism evidence="1 2">
    <name type="scientific">Nephila pilipes</name>
    <name type="common">Giant wood spider</name>
    <name type="synonym">Nephila maculata</name>
    <dbReference type="NCBI Taxonomy" id="299642"/>
    <lineage>
        <taxon>Eukaryota</taxon>
        <taxon>Metazoa</taxon>
        <taxon>Ecdysozoa</taxon>
        <taxon>Arthropoda</taxon>
        <taxon>Chelicerata</taxon>
        <taxon>Arachnida</taxon>
        <taxon>Araneae</taxon>
        <taxon>Araneomorphae</taxon>
        <taxon>Entelegynae</taxon>
        <taxon>Araneoidea</taxon>
        <taxon>Nephilidae</taxon>
        <taxon>Nephila</taxon>
    </lineage>
</organism>
<keyword evidence="2" id="KW-1185">Reference proteome</keyword>
<accession>A0A8X6P8A5</accession>
<dbReference type="Proteomes" id="UP000887013">
    <property type="component" value="Unassembled WGS sequence"/>
</dbReference>
<proteinExistence type="predicted"/>
<protein>
    <submittedName>
        <fullName evidence="1">Uncharacterized protein</fullName>
    </submittedName>
</protein>
<reference evidence="1" key="1">
    <citation type="submission" date="2020-08" db="EMBL/GenBank/DDBJ databases">
        <title>Multicomponent nature underlies the extraordinary mechanical properties of spider dragline silk.</title>
        <authorList>
            <person name="Kono N."/>
            <person name="Nakamura H."/>
            <person name="Mori M."/>
            <person name="Yoshida Y."/>
            <person name="Ohtoshi R."/>
            <person name="Malay A.D."/>
            <person name="Moran D.A.P."/>
            <person name="Tomita M."/>
            <person name="Numata K."/>
            <person name="Arakawa K."/>
        </authorList>
    </citation>
    <scope>NUCLEOTIDE SEQUENCE</scope>
</reference>
<gene>
    <name evidence="1" type="ORF">NPIL_214031</name>
</gene>
<dbReference type="EMBL" id="BMAW01065638">
    <property type="protein sequence ID" value="GFT51326.1"/>
    <property type="molecule type" value="Genomic_DNA"/>
</dbReference>